<dbReference type="InterPro" id="IPR037152">
    <property type="entry name" value="L-asparaginase_N_sf"/>
</dbReference>
<protein>
    <submittedName>
        <fullName evidence="1">Uncharacterized protein</fullName>
    </submittedName>
</protein>
<gene>
    <name evidence="1" type="ORF">SAMN05216202_1022</name>
</gene>
<evidence type="ECO:0000313" key="1">
    <source>
        <dbReference type="EMBL" id="SDU88184.1"/>
    </source>
</evidence>
<dbReference type="Proteomes" id="UP000198600">
    <property type="component" value="Chromosome I"/>
</dbReference>
<name>A0A1H2M4Y6_9PSED</name>
<dbReference type="EMBL" id="LT629802">
    <property type="protein sequence ID" value="SDU88184.1"/>
    <property type="molecule type" value="Genomic_DNA"/>
</dbReference>
<organism evidence="1 2">
    <name type="scientific">Pseudomonas mucidolens</name>
    <dbReference type="NCBI Taxonomy" id="46679"/>
    <lineage>
        <taxon>Bacteria</taxon>
        <taxon>Pseudomonadati</taxon>
        <taxon>Pseudomonadota</taxon>
        <taxon>Gammaproteobacteria</taxon>
        <taxon>Pseudomonadales</taxon>
        <taxon>Pseudomonadaceae</taxon>
        <taxon>Pseudomonas</taxon>
    </lineage>
</organism>
<evidence type="ECO:0000313" key="2">
    <source>
        <dbReference type="Proteomes" id="UP000198600"/>
    </source>
</evidence>
<accession>A0A1H2M4Y6</accession>
<dbReference type="GO" id="GO:0004067">
    <property type="term" value="F:asparaginase activity"/>
    <property type="evidence" value="ECO:0007669"/>
    <property type="project" value="UniProtKB-UniRule"/>
</dbReference>
<dbReference type="STRING" id="46679.SAMN05216202_1022"/>
<dbReference type="Gene3D" id="3.40.50.1170">
    <property type="entry name" value="L-asparaginase, N-terminal domain"/>
    <property type="match status" value="1"/>
</dbReference>
<dbReference type="RefSeq" id="WP_090221383.1">
    <property type="nucleotide sequence ID" value="NZ_LS483433.1"/>
</dbReference>
<dbReference type="PROSITE" id="PS51732">
    <property type="entry name" value="ASN_GLN_ASE_3"/>
    <property type="match status" value="1"/>
</dbReference>
<reference evidence="2" key="1">
    <citation type="submission" date="2016-10" db="EMBL/GenBank/DDBJ databases">
        <authorList>
            <person name="Varghese N."/>
            <person name="Submissions S."/>
        </authorList>
    </citation>
    <scope>NUCLEOTIDE SEQUENCE [LARGE SCALE GENOMIC DNA]</scope>
    <source>
        <strain evidence="2">LMG 2223</strain>
    </source>
</reference>
<dbReference type="InterPro" id="IPR006034">
    <property type="entry name" value="Asparaginase/glutaminase-like"/>
</dbReference>
<keyword evidence="2" id="KW-1185">Reference proteome</keyword>
<dbReference type="AlphaFoldDB" id="A0A1H2M4Y6"/>
<proteinExistence type="predicted"/>
<sequence length="77" mass="7710">MSSNNQQVELPRVSLLATVGTIAGSADNRGTSAYNAGAIGPQQLMAAVSGLGILAQLLIASGVTEPSKAQAAFTNTH</sequence>